<dbReference type="AlphaFoldDB" id="A0A815PGV6"/>
<accession>A0A815PGV6</accession>
<evidence type="ECO:0000313" key="2">
    <source>
        <dbReference type="EMBL" id="CAF4144344.1"/>
    </source>
</evidence>
<organism evidence="1 3">
    <name type="scientific">Rotaria sordida</name>
    <dbReference type="NCBI Taxonomy" id="392033"/>
    <lineage>
        <taxon>Eukaryota</taxon>
        <taxon>Metazoa</taxon>
        <taxon>Spiralia</taxon>
        <taxon>Gnathifera</taxon>
        <taxon>Rotifera</taxon>
        <taxon>Eurotatoria</taxon>
        <taxon>Bdelloidea</taxon>
        <taxon>Philodinida</taxon>
        <taxon>Philodinidae</taxon>
        <taxon>Rotaria</taxon>
    </lineage>
</organism>
<dbReference type="EMBL" id="CAJNOT010004890">
    <property type="protein sequence ID" value="CAF1448676.1"/>
    <property type="molecule type" value="Genomic_DNA"/>
</dbReference>
<evidence type="ECO:0000313" key="3">
    <source>
        <dbReference type="Proteomes" id="UP000663864"/>
    </source>
</evidence>
<dbReference type="Proteomes" id="UP000663836">
    <property type="component" value="Unassembled WGS sequence"/>
</dbReference>
<name>A0A815PGV6_9BILA</name>
<evidence type="ECO:0000313" key="1">
    <source>
        <dbReference type="EMBL" id="CAF1448676.1"/>
    </source>
</evidence>
<comment type="caution">
    <text evidence="1">The sequence shown here is derived from an EMBL/GenBank/DDBJ whole genome shotgun (WGS) entry which is preliminary data.</text>
</comment>
<protein>
    <submittedName>
        <fullName evidence="1">Uncharacterized protein</fullName>
    </submittedName>
</protein>
<dbReference type="EMBL" id="CAJOBD010009932">
    <property type="protein sequence ID" value="CAF4144344.1"/>
    <property type="molecule type" value="Genomic_DNA"/>
</dbReference>
<proteinExistence type="predicted"/>
<gene>
    <name evidence="2" type="ORF">JBS370_LOCUS33656</name>
    <name evidence="1" type="ORF">ZHD862_LOCUS35166</name>
</gene>
<reference evidence="1" key="1">
    <citation type="submission" date="2021-02" db="EMBL/GenBank/DDBJ databases">
        <authorList>
            <person name="Nowell W R."/>
        </authorList>
    </citation>
    <scope>NUCLEOTIDE SEQUENCE</scope>
</reference>
<sequence length="160" mass="18624">MNSKYFHEAIDVDFGYHFVERRSINVADVYGNISIETLKHIFKVFNNCLVRVQSTHMTSNTPAVIQFLRLILHPTYILLLIRDLDDEDDEEVQVTIISVCLVCSKCQIFYLPNVGDKNTHVTEEKIEQLRKEIFLNGIKFSHLNEQNMKTSRTPHGYCSM</sequence>
<dbReference type="Proteomes" id="UP000663864">
    <property type="component" value="Unassembled WGS sequence"/>
</dbReference>